<dbReference type="Proteomes" id="UP000216478">
    <property type="component" value="Unassembled WGS sequence"/>
</dbReference>
<reference evidence="1 2" key="1">
    <citation type="submission" date="2017-07" db="EMBL/GenBank/DDBJ databases">
        <title>Phylogenetic study on the rhizospheric bacterium Ochrobactrum sp. A44.</title>
        <authorList>
            <person name="Krzyzanowska D.M."/>
            <person name="Ossowicki A."/>
            <person name="Rajewska M."/>
            <person name="Maciag T."/>
            <person name="Kaczynski Z."/>
            <person name="Czerwicka M."/>
            <person name="Jafra S."/>
        </authorList>
    </citation>
    <scope>NUCLEOTIDE SEQUENCE [LARGE SCALE GENOMIC DNA]</scope>
    <source>
        <strain evidence="1 2">OgA9a</strain>
    </source>
</reference>
<dbReference type="AlphaFoldDB" id="A0A256FS01"/>
<comment type="caution">
    <text evidence="1">The sequence shown here is derived from an EMBL/GenBank/DDBJ whole genome shotgun (WGS) entry which is preliminary data.</text>
</comment>
<name>A0A256FS01_9HYPH</name>
<gene>
    <name evidence="1" type="ORF">CEV33_4882</name>
</gene>
<evidence type="ECO:0000313" key="2">
    <source>
        <dbReference type="Proteomes" id="UP000216478"/>
    </source>
</evidence>
<proteinExistence type="predicted"/>
<accession>A0A256FS01</accession>
<protein>
    <submittedName>
        <fullName evidence="1">Uncharacterized protein</fullName>
    </submittedName>
</protein>
<evidence type="ECO:0000313" key="1">
    <source>
        <dbReference type="EMBL" id="OYR17652.1"/>
    </source>
</evidence>
<dbReference type="EMBL" id="NNRL01000143">
    <property type="protein sequence ID" value="OYR17652.1"/>
    <property type="molecule type" value="Genomic_DNA"/>
</dbReference>
<organism evidence="1 2">
    <name type="scientific">Brucella grignonensis</name>
    <dbReference type="NCBI Taxonomy" id="94627"/>
    <lineage>
        <taxon>Bacteria</taxon>
        <taxon>Pseudomonadati</taxon>
        <taxon>Pseudomonadota</taxon>
        <taxon>Alphaproteobacteria</taxon>
        <taxon>Hyphomicrobiales</taxon>
        <taxon>Brucellaceae</taxon>
        <taxon>Brucella/Ochrobactrum group</taxon>
        <taxon>Brucella</taxon>
    </lineage>
</organism>
<sequence length="43" mass="4937">MIFGVLLDDLGHFSIMTKTPDNATLSDVINWRRAVRFQTILMV</sequence>
<keyword evidence="2" id="KW-1185">Reference proteome</keyword>